<keyword evidence="3 4" id="KW-0539">Nucleus</keyword>
<sequence>MTGETIICVSQSYHNAMSSGEELSPRHSDYQPAKPRKAKQYQRHPKPPYSYIALIAMAIQDSPTKKLTLSEINEYLRKRFDFFNGDYTGWRNSIRHNLSLNECFTKVLRDPARPWGKDNYWTINPSSEYTFADGVFRRRRRRLLRRSDSADDSDYPRSPMSPSTSPLADRYGGHDEQRQQKFSSSFTIDNLLKEDTRTASNPADDAYTSAAYRCVADYYRMISLDGRRDTEPSWQENKSFTTRKHAGIIKPQPLLPYSVLLYRSDYLNGRYKLPYPDFGGHHQTVYEAGAAAEYCAN</sequence>
<keyword evidence="8" id="KW-1185">Reference proteome</keyword>
<dbReference type="SMART" id="SM00339">
    <property type="entry name" value="FH"/>
    <property type="match status" value="1"/>
</dbReference>
<reference evidence="7" key="1">
    <citation type="journal article" date="2023" name="Mol. Biol. Evol.">
        <title>Third-Generation Sequencing Reveals the Adaptive Role of the Epigenome in Three Deep-Sea Polychaetes.</title>
        <authorList>
            <person name="Perez M."/>
            <person name="Aroh O."/>
            <person name="Sun Y."/>
            <person name="Lan Y."/>
            <person name="Juniper S.K."/>
            <person name="Young C.R."/>
            <person name="Angers B."/>
            <person name="Qian P.Y."/>
        </authorList>
    </citation>
    <scope>NUCLEOTIDE SEQUENCE</scope>
    <source>
        <strain evidence="7">R07B-5</strain>
    </source>
</reference>
<accession>A0AAD9UGY1</accession>
<dbReference type="Proteomes" id="UP001209878">
    <property type="component" value="Unassembled WGS sequence"/>
</dbReference>
<gene>
    <name evidence="7" type="ORF">NP493_119g02016</name>
</gene>
<evidence type="ECO:0000259" key="6">
    <source>
        <dbReference type="PROSITE" id="PS50039"/>
    </source>
</evidence>
<dbReference type="PANTHER" id="PTHR11829:SF206">
    <property type="entry name" value="FORKHEAD BOX PROTEIN Q1"/>
    <property type="match status" value="1"/>
</dbReference>
<feature type="DNA-binding region" description="Fork-head" evidence="4">
    <location>
        <begin position="46"/>
        <end position="141"/>
    </location>
</feature>
<evidence type="ECO:0000256" key="3">
    <source>
        <dbReference type="ARBA" id="ARBA00023242"/>
    </source>
</evidence>
<evidence type="ECO:0000256" key="1">
    <source>
        <dbReference type="ARBA" id="ARBA00004123"/>
    </source>
</evidence>
<feature type="region of interest" description="Disordered" evidence="5">
    <location>
        <begin position="147"/>
        <end position="179"/>
    </location>
</feature>
<dbReference type="GO" id="GO:0000978">
    <property type="term" value="F:RNA polymerase II cis-regulatory region sequence-specific DNA binding"/>
    <property type="evidence" value="ECO:0007669"/>
    <property type="project" value="TreeGrafter"/>
</dbReference>
<keyword evidence="2 4" id="KW-0238">DNA-binding</keyword>
<dbReference type="GO" id="GO:0009653">
    <property type="term" value="P:anatomical structure morphogenesis"/>
    <property type="evidence" value="ECO:0007669"/>
    <property type="project" value="TreeGrafter"/>
</dbReference>
<proteinExistence type="predicted"/>
<evidence type="ECO:0000256" key="2">
    <source>
        <dbReference type="ARBA" id="ARBA00023125"/>
    </source>
</evidence>
<dbReference type="EMBL" id="JAODUO010000118">
    <property type="protein sequence ID" value="KAK2188930.1"/>
    <property type="molecule type" value="Genomic_DNA"/>
</dbReference>
<dbReference type="GO" id="GO:0030154">
    <property type="term" value="P:cell differentiation"/>
    <property type="evidence" value="ECO:0007669"/>
    <property type="project" value="TreeGrafter"/>
</dbReference>
<dbReference type="Gene3D" id="1.10.10.10">
    <property type="entry name" value="Winged helix-like DNA-binding domain superfamily/Winged helix DNA-binding domain"/>
    <property type="match status" value="1"/>
</dbReference>
<dbReference type="InterPro" id="IPR050211">
    <property type="entry name" value="FOX_domain-containing"/>
</dbReference>
<dbReference type="PRINTS" id="PR00053">
    <property type="entry name" value="FORKHEAD"/>
</dbReference>
<dbReference type="PANTHER" id="PTHR11829">
    <property type="entry name" value="FORKHEAD BOX PROTEIN"/>
    <property type="match status" value="1"/>
</dbReference>
<dbReference type="FunFam" id="1.10.10.10:FF:000071">
    <property type="entry name" value="Forkhead box F1"/>
    <property type="match status" value="1"/>
</dbReference>
<dbReference type="InterPro" id="IPR047518">
    <property type="entry name" value="FH_FOXQ1"/>
</dbReference>
<comment type="subcellular location">
    <subcellularLocation>
        <location evidence="1 4">Nucleus</location>
    </subcellularLocation>
</comment>
<dbReference type="PROSITE" id="PS00657">
    <property type="entry name" value="FORK_HEAD_1"/>
    <property type="match status" value="1"/>
</dbReference>
<feature type="compositionally biased region" description="Basic residues" evidence="5">
    <location>
        <begin position="34"/>
        <end position="44"/>
    </location>
</feature>
<evidence type="ECO:0000313" key="7">
    <source>
        <dbReference type="EMBL" id="KAK2188930.1"/>
    </source>
</evidence>
<evidence type="ECO:0000256" key="4">
    <source>
        <dbReference type="PROSITE-ProRule" id="PRU00089"/>
    </source>
</evidence>
<dbReference type="InterPro" id="IPR036388">
    <property type="entry name" value="WH-like_DNA-bd_sf"/>
</dbReference>
<dbReference type="GO" id="GO:0000981">
    <property type="term" value="F:DNA-binding transcription factor activity, RNA polymerase II-specific"/>
    <property type="evidence" value="ECO:0007669"/>
    <property type="project" value="TreeGrafter"/>
</dbReference>
<dbReference type="InterPro" id="IPR030456">
    <property type="entry name" value="TF_fork_head_CS_2"/>
</dbReference>
<dbReference type="GO" id="GO:0005634">
    <property type="term" value="C:nucleus"/>
    <property type="evidence" value="ECO:0007669"/>
    <property type="project" value="UniProtKB-SubCell"/>
</dbReference>
<comment type="caution">
    <text evidence="7">The sequence shown here is derived from an EMBL/GenBank/DDBJ whole genome shotgun (WGS) entry which is preliminary data.</text>
</comment>
<dbReference type="SUPFAM" id="SSF46785">
    <property type="entry name" value="Winged helix' DNA-binding domain"/>
    <property type="match status" value="1"/>
</dbReference>
<name>A0AAD9UGY1_RIDPI</name>
<evidence type="ECO:0000256" key="5">
    <source>
        <dbReference type="SAM" id="MobiDB-lite"/>
    </source>
</evidence>
<feature type="region of interest" description="Disordered" evidence="5">
    <location>
        <begin position="18"/>
        <end position="44"/>
    </location>
</feature>
<dbReference type="InterPro" id="IPR018122">
    <property type="entry name" value="TF_fork_head_CS_1"/>
</dbReference>
<dbReference type="InterPro" id="IPR001766">
    <property type="entry name" value="Fork_head_dom"/>
</dbReference>
<dbReference type="CDD" id="cd20034">
    <property type="entry name" value="FH_FOXQ1-like"/>
    <property type="match status" value="1"/>
</dbReference>
<dbReference type="PROSITE" id="PS00658">
    <property type="entry name" value="FORK_HEAD_2"/>
    <property type="match status" value="1"/>
</dbReference>
<evidence type="ECO:0000313" key="8">
    <source>
        <dbReference type="Proteomes" id="UP001209878"/>
    </source>
</evidence>
<feature type="domain" description="Fork-head" evidence="6">
    <location>
        <begin position="46"/>
        <end position="141"/>
    </location>
</feature>
<organism evidence="7 8">
    <name type="scientific">Ridgeia piscesae</name>
    <name type="common">Tubeworm</name>
    <dbReference type="NCBI Taxonomy" id="27915"/>
    <lineage>
        <taxon>Eukaryota</taxon>
        <taxon>Metazoa</taxon>
        <taxon>Spiralia</taxon>
        <taxon>Lophotrochozoa</taxon>
        <taxon>Annelida</taxon>
        <taxon>Polychaeta</taxon>
        <taxon>Sedentaria</taxon>
        <taxon>Canalipalpata</taxon>
        <taxon>Sabellida</taxon>
        <taxon>Siboglinidae</taxon>
        <taxon>Ridgeia</taxon>
    </lineage>
</organism>
<dbReference type="AlphaFoldDB" id="A0AAD9UGY1"/>
<dbReference type="Pfam" id="PF00250">
    <property type="entry name" value="Forkhead"/>
    <property type="match status" value="1"/>
</dbReference>
<dbReference type="InterPro" id="IPR036390">
    <property type="entry name" value="WH_DNA-bd_sf"/>
</dbReference>
<protein>
    <recommendedName>
        <fullName evidence="6">Fork-head domain-containing protein</fullName>
    </recommendedName>
</protein>
<dbReference type="PROSITE" id="PS50039">
    <property type="entry name" value="FORK_HEAD_3"/>
    <property type="match status" value="1"/>
</dbReference>